<proteinExistence type="predicted"/>
<accession>A0AAD7DHN1</accession>
<dbReference type="PROSITE" id="PS50181">
    <property type="entry name" value="FBOX"/>
    <property type="match status" value="1"/>
</dbReference>
<protein>
    <recommendedName>
        <fullName evidence="1">F-box domain-containing protein</fullName>
    </recommendedName>
</protein>
<feature type="domain" description="F-box" evidence="1">
    <location>
        <begin position="226"/>
        <end position="277"/>
    </location>
</feature>
<gene>
    <name evidence="2" type="ORF">B0H17DRAFT_1134752</name>
</gene>
<dbReference type="Proteomes" id="UP001221757">
    <property type="component" value="Unassembled WGS sequence"/>
</dbReference>
<dbReference type="InterPro" id="IPR036047">
    <property type="entry name" value="F-box-like_dom_sf"/>
</dbReference>
<dbReference type="EMBL" id="JARKIE010000069">
    <property type="protein sequence ID" value="KAJ7689815.1"/>
    <property type="molecule type" value="Genomic_DNA"/>
</dbReference>
<dbReference type="SUPFAM" id="SSF81383">
    <property type="entry name" value="F-box domain"/>
    <property type="match status" value="1"/>
</dbReference>
<dbReference type="InterPro" id="IPR001810">
    <property type="entry name" value="F-box_dom"/>
</dbReference>
<comment type="caution">
    <text evidence="2">The sequence shown here is derived from an EMBL/GenBank/DDBJ whole genome shotgun (WGS) entry which is preliminary data.</text>
</comment>
<dbReference type="AlphaFoldDB" id="A0AAD7DHN1"/>
<keyword evidence="3" id="KW-1185">Reference proteome</keyword>
<evidence type="ECO:0000313" key="3">
    <source>
        <dbReference type="Proteomes" id="UP001221757"/>
    </source>
</evidence>
<name>A0AAD7DHN1_MYCRO</name>
<reference evidence="2" key="1">
    <citation type="submission" date="2023-03" db="EMBL/GenBank/DDBJ databases">
        <title>Massive genome expansion in bonnet fungi (Mycena s.s.) driven by repeated elements and novel gene families across ecological guilds.</title>
        <authorList>
            <consortium name="Lawrence Berkeley National Laboratory"/>
            <person name="Harder C.B."/>
            <person name="Miyauchi S."/>
            <person name="Viragh M."/>
            <person name="Kuo A."/>
            <person name="Thoen E."/>
            <person name="Andreopoulos B."/>
            <person name="Lu D."/>
            <person name="Skrede I."/>
            <person name="Drula E."/>
            <person name="Henrissat B."/>
            <person name="Morin E."/>
            <person name="Kohler A."/>
            <person name="Barry K."/>
            <person name="LaButti K."/>
            <person name="Morin E."/>
            <person name="Salamov A."/>
            <person name="Lipzen A."/>
            <person name="Mereny Z."/>
            <person name="Hegedus B."/>
            <person name="Baldrian P."/>
            <person name="Stursova M."/>
            <person name="Weitz H."/>
            <person name="Taylor A."/>
            <person name="Grigoriev I.V."/>
            <person name="Nagy L.G."/>
            <person name="Martin F."/>
            <person name="Kauserud H."/>
        </authorList>
    </citation>
    <scope>NUCLEOTIDE SEQUENCE</scope>
    <source>
        <strain evidence="2">CBHHK067</strain>
    </source>
</reference>
<evidence type="ECO:0000259" key="1">
    <source>
        <dbReference type="PROSITE" id="PS50181"/>
    </source>
</evidence>
<organism evidence="2 3">
    <name type="scientific">Mycena rosella</name>
    <name type="common">Pink bonnet</name>
    <name type="synonym">Agaricus rosellus</name>
    <dbReference type="NCBI Taxonomy" id="1033263"/>
    <lineage>
        <taxon>Eukaryota</taxon>
        <taxon>Fungi</taxon>
        <taxon>Dikarya</taxon>
        <taxon>Basidiomycota</taxon>
        <taxon>Agaricomycotina</taxon>
        <taxon>Agaricomycetes</taxon>
        <taxon>Agaricomycetidae</taxon>
        <taxon>Agaricales</taxon>
        <taxon>Marasmiineae</taxon>
        <taxon>Mycenaceae</taxon>
        <taxon>Mycena</taxon>
    </lineage>
</organism>
<evidence type="ECO:0000313" key="2">
    <source>
        <dbReference type="EMBL" id="KAJ7689815.1"/>
    </source>
</evidence>
<sequence>MIFGPLPPVIPILHLGDLVVELVSKFKLPLSIFSVPAIDAIIAKVSQVVNADLQLDINHLQKTHLLRNRFELVEDKLQLVTCRRRHYLSLVLVPAHRKMLTGLLLGDHTLSVERLCYPVRYCRAIPREERLCRFCRGAVEDEVHALLGCDAHGPLTELREDFLSDAFECDPVLEAVFALLTHYDFLRQLVSSRKAIARFAKFVCQVLNLYDRYQRYIPDGYSNPATMWMPAFPPEVLMRIFSYIKDNESFSELALTSRQFNVLGREEQTRNKYWQKAEDVQPRIARWRTSPQWHLLKDLNIHLADYSDDMATQNIAALDIFSNLSALTIRNGRITPIVHAALMGLMSLMSLRLMWCLLCVVDRAAPAPPTPFTVTSPVLHAVHVMDRSGERLDDLTIGALCVRGLVLIPVHLLHGLQSLSISSDQSASRVIRQGHALLPDAHNLVHLSAVAPPSAYNPEPRPASAALVLSALTSFVGPRCLAGELMHGAGHLAALTGTNEITTLQALDILAALTPHAMRSIEMTLTRWADEVLYEIVHRFAACKRVRLIYRYLGPSDVFLFHAGHHLERMPVLNMLLLHARPEDTFERVPHPSYYGYSVGEYFQAKQKWEADGAAGMRAVPPPPNEVQMWEYLAVWTRYNPRLEVISVGAGERLWTRAFRGRVWSLGA</sequence>